<comment type="caution">
    <text evidence="2">The sequence shown here is derived from an EMBL/GenBank/DDBJ whole genome shotgun (WGS) entry which is preliminary data.</text>
</comment>
<evidence type="ECO:0000313" key="3">
    <source>
        <dbReference type="Proteomes" id="UP001610063"/>
    </source>
</evidence>
<dbReference type="SUPFAM" id="SSF53448">
    <property type="entry name" value="Nucleotide-diphospho-sugar transferases"/>
    <property type="match status" value="1"/>
</dbReference>
<dbReference type="PANTHER" id="PTHR22916:SF3">
    <property type="entry name" value="UDP-GLCNAC:BETAGAL BETA-1,3-N-ACETYLGLUCOSAMINYLTRANSFERASE-LIKE PROTEIN 1"/>
    <property type="match status" value="1"/>
</dbReference>
<accession>A0ABW7N5Q4</accession>
<feature type="domain" description="Glycosyltransferase 2-like" evidence="1">
    <location>
        <begin position="5"/>
        <end position="166"/>
    </location>
</feature>
<sequence>MGRVSIIMPVKNAEKYLKESIQSIQNQTSDNWELLAINDHSTDSSDQILQEFSAHDSRIRLIQNTGVGIIPALQQAFGLATGKFVSRMDADDIMPANRLEKMSALLEASGPKTVVTGLVQYFSDQPVSAGYQKYQEWINQVNRTGTQWQNIYRECVIASPNWIARRSEMHEIKAFENLRYPEDYHLTLKWYQAGFKVETLPEIMLLWREHNMRTSRTSEHYAQKAFFELKITHFIDMDLQTNHLVVWGKNPKGKLTTDILSRHGVPFLWHDLKSYRKIESLENPQIIVAVYPDPKERNQIEKYLMNLGLMPGKNWWYV</sequence>
<keyword evidence="3" id="KW-1185">Reference proteome</keyword>
<evidence type="ECO:0000259" key="1">
    <source>
        <dbReference type="Pfam" id="PF00535"/>
    </source>
</evidence>
<dbReference type="RefSeq" id="WP_395416500.1">
    <property type="nucleotide sequence ID" value="NZ_JBIPKE010000013.1"/>
</dbReference>
<dbReference type="Pfam" id="PF00535">
    <property type="entry name" value="Glycos_transf_2"/>
    <property type="match status" value="1"/>
</dbReference>
<dbReference type="PANTHER" id="PTHR22916">
    <property type="entry name" value="GLYCOSYLTRANSFERASE"/>
    <property type="match status" value="1"/>
</dbReference>
<reference evidence="2 3" key="1">
    <citation type="journal article" date="2013" name="Int. J. Syst. Evol. Microbiol.">
        <title>Marinoscillum luteum sp. nov., isolated from marine sediment.</title>
        <authorList>
            <person name="Cha I.T."/>
            <person name="Park S.J."/>
            <person name="Kim S.J."/>
            <person name="Kim J.G."/>
            <person name="Jung M.Y."/>
            <person name="Shin K.S."/>
            <person name="Kwon K.K."/>
            <person name="Yang S.H."/>
            <person name="Seo Y.S."/>
            <person name="Rhee S.K."/>
        </authorList>
    </citation>
    <scope>NUCLEOTIDE SEQUENCE [LARGE SCALE GENOMIC DNA]</scope>
    <source>
        <strain evidence="2 3">KCTC 23939</strain>
    </source>
</reference>
<proteinExistence type="predicted"/>
<evidence type="ECO:0000313" key="2">
    <source>
        <dbReference type="EMBL" id="MFH6982868.1"/>
    </source>
</evidence>
<dbReference type="Proteomes" id="UP001610063">
    <property type="component" value="Unassembled WGS sequence"/>
</dbReference>
<dbReference type="InterPro" id="IPR001173">
    <property type="entry name" value="Glyco_trans_2-like"/>
</dbReference>
<dbReference type="InterPro" id="IPR029044">
    <property type="entry name" value="Nucleotide-diphossugar_trans"/>
</dbReference>
<name>A0ABW7N5Q4_9BACT</name>
<protein>
    <submittedName>
        <fullName evidence="2">Glycosyltransferase family 2 protein</fullName>
    </submittedName>
</protein>
<gene>
    <name evidence="2" type="ORF">ACHKAR_05440</name>
</gene>
<dbReference type="Gene3D" id="3.90.550.10">
    <property type="entry name" value="Spore Coat Polysaccharide Biosynthesis Protein SpsA, Chain A"/>
    <property type="match status" value="1"/>
</dbReference>
<organism evidence="2 3">
    <name type="scientific">Marinoscillum luteum</name>
    <dbReference type="NCBI Taxonomy" id="861051"/>
    <lineage>
        <taxon>Bacteria</taxon>
        <taxon>Pseudomonadati</taxon>
        <taxon>Bacteroidota</taxon>
        <taxon>Cytophagia</taxon>
        <taxon>Cytophagales</taxon>
        <taxon>Reichenbachiellaceae</taxon>
        <taxon>Marinoscillum</taxon>
    </lineage>
</organism>
<dbReference type="EMBL" id="JBIPKE010000013">
    <property type="protein sequence ID" value="MFH6982868.1"/>
    <property type="molecule type" value="Genomic_DNA"/>
</dbReference>
<dbReference type="CDD" id="cd00761">
    <property type="entry name" value="Glyco_tranf_GTA_type"/>
    <property type="match status" value="1"/>
</dbReference>